<sequence length="57" mass="6617">MYLLFETADCGFGILCEPDIMFHLEKSISYCRKRSWTGVWQSKVKHSAANKLMEKTS</sequence>
<protein>
    <submittedName>
        <fullName evidence="1">Uncharacterized protein</fullName>
    </submittedName>
</protein>
<reference evidence="1 2" key="1">
    <citation type="submission" date="2014-04" db="EMBL/GenBank/DDBJ databases">
        <authorList>
            <consortium name="International Citrus Genome Consortium"/>
            <person name="Gmitter F."/>
            <person name="Chen C."/>
            <person name="Farmerie W."/>
            <person name="Harkins T."/>
            <person name="Desany B."/>
            <person name="Mohiuddin M."/>
            <person name="Kodira C."/>
            <person name="Borodovsky M."/>
            <person name="Lomsadze A."/>
            <person name="Burns P."/>
            <person name="Jenkins J."/>
            <person name="Prochnik S."/>
            <person name="Shu S."/>
            <person name="Chapman J."/>
            <person name="Pitluck S."/>
            <person name="Schmutz J."/>
            <person name="Rokhsar D."/>
        </authorList>
    </citation>
    <scope>NUCLEOTIDE SEQUENCE</scope>
</reference>
<gene>
    <name evidence="1" type="ORF">CISIN_1g042186mg</name>
</gene>
<evidence type="ECO:0000313" key="2">
    <source>
        <dbReference type="Proteomes" id="UP000027120"/>
    </source>
</evidence>
<name>A0A067DFX1_CITSI</name>
<dbReference type="EMBL" id="KK785583">
    <property type="protein sequence ID" value="KDO41703.1"/>
    <property type="molecule type" value="Genomic_DNA"/>
</dbReference>
<dbReference type="AlphaFoldDB" id="A0A067DFX1"/>
<accession>A0A067DFX1</accession>
<evidence type="ECO:0000313" key="1">
    <source>
        <dbReference type="EMBL" id="KDO41703.1"/>
    </source>
</evidence>
<proteinExistence type="predicted"/>
<organism evidence="1 2">
    <name type="scientific">Citrus sinensis</name>
    <name type="common">Sweet orange</name>
    <name type="synonym">Citrus aurantium var. sinensis</name>
    <dbReference type="NCBI Taxonomy" id="2711"/>
    <lineage>
        <taxon>Eukaryota</taxon>
        <taxon>Viridiplantae</taxon>
        <taxon>Streptophyta</taxon>
        <taxon>Embryophyta</taxon>
        <taxon>Tracheophyta</taxon>
        <taxon>Spermatophyta</taxon>
        <taxon>Magnoliopsida</taxon>
        <taxon>eudicotyledons</taxon>
        <taxon>Gunneridae</taxon>
        <taxon>Pentapetalae</taxon>
        <taxon>rosids</taxon>
        <taxon>malvids</taxon>
        <taxon>Sapindales</taxon>
        <taxon>Rutaceae</taxon>
        <taxon>Aurantioideae</taxon>
        <taxon>Citrus</taxon>
    </lineage>
</organism>
<keyword evidence="2" id="KW-1185">Reference proteome</keyword>
<dbReference type="Proteomes" id="UP000027120">
    <property type="component" value="Unassembled WGS sequence"/>
</dbReference>